<keyword evidence="1" id="KW-0479">Metal-binding</keyword>
<accession>A0A0K6S7E8</accession>
<dbReference type="AlphaFoldDB" id="A0A0K6S7E8"/>
<sequence>MDPFRRLSQLCDQNLKRDFPKKILNQTALQRSRKLSKRNNWTAPRDSARDLLYEKFENNARTQTPPSVPLCDEFRKFLTIWYTNVPDRQKAFGLVVNTFQIPVSPSPALSWRASLGPEVHILAFTVDHPYAFLHVLMDRLWFMNTEELTPELKQKICKAGVGCLLSAALPDEKMLKHGSMKMCDPPLLVKQKRTYLLLSTLADLGAFVGEYGGFREEFPIFLETLKETQEKWSNKLEEKIAEGDRLKGEQIVHLLLALSTFYGNVSNDRVLRRRMMKHPYTLGYLRTLLSYDHLKQQRGPSWTVPLYYEMQDHAAMTFSNLAVEVGSSGSGGRSAHLQLYQQGILALALEVAGRVGCSSGTREVCCQIVAECAFHPAVARHVTARMDWMARLCVLSVSEGLDWDTDMNMWVGTVESASIAIMRALQCADPPPCDFLSGSSATHPFPIPVSDSVRSEFVKRVEEEAERMGLPSKKTKYVLNGINGILHRFQTLDPVGKGVLEGSERACGGNLQTAGVGAESQSAFVQQNCLRPATQTFKVVSRDGGRVCGFCGKMERPNAPWDKILMEKGVELVDKLLVCTACRKEFYCSRECQKAHWKTHKALCRAPACAASGGAMN</sequence>
<dbReference type="InterPro" id="IPR002893">
    <property type="entry name" value="Znf_MYND"/>
</dbReference>
<keyword evidence="2 4" id="KW-0863">Zinc-finger</keyword>
<dbReference type="Pfam" id="PF01753">
    <property type="entry name" value="zf-MYND"/>
    <property type="match status" value="1"/>
</dbReference>
<reference evidence="6" key="1">
    <citation type="submission" date="2014-11" db="EMBL/GenBank/DDBJ databases">
        <title>Molecular phylogeny of cliff fern family Woodsiaceae with morphological implications.</title>
        <authorList>
            <person name="Shao Y.-Z."/>
            <person name="Wei R."/>
            <person name="Zhang X.-C."/>
        </authorList>
    </citation>
    <scope>NUCLEOTIDE SEQUENCE</scope>
</reference>
<feature type="domain" description="MYND-type" evidence="5">
    <location>
        <begin position="548"/>
        <end position="604"/>
    </location>
</feature>
<dbReference type="SUPFAM" id="SSF144232">
    <property type="entry name" value="HIT/MYND zinc finger-like"/>
    <property type="match status" value="1"/>
</dbReference>
<dbReference type="PROSITE" id="PS50865">
    <property type="entry name" value="ZF_MYND_2"/>
    <property type="match status" value="1"/>
</dbReference>
<evidence type="ECO:0000256" key="3">
    <source>
        <dbReference type="ARBA" id="ARBA00022833"/>
    </source>
</evidence>
<dbReference type="VEuPathDB" id="CryptoDB:Cvel_20795"/>
<evidence type="ECO:0000256" key="2">
    <source>
        <dbReference type="ARBA" id="ARBA00022771"/>
    </source>
</evidence>
<evidence type="ECO:0000256" key="4">
    <source>
        <dbReference type="PROSITE-ProRule" id="PRU00134"/>
    </source>
</evidence>
<dbReference type="Gene3D" id="6.10.140.2220">
    <property type="match status" value="1"/>
</dbReference>
<dbReference type="PhylomeDB" id="A0A0K6S7E8"/>
<proteinExistence type="predicted"/>
<keyword evidence="3" id="KW-0862">Zinc</keyword>
<evidence type="ECO:0000259" key="5">
    <source>
        <dbReference type="PROSITE" id="PS50865"/>
    </source>
</evidence>
<evidence type="ECO:0000313" key="6">
    <source>
        <dbReference type="EMBL" id="CUC09510.1"/>
    </source>
</evidence>
<dbReference type="EMBL" id="CDMZ01000991">
    <property type="protein sequence ID" value="CUC09510.1"/>
    <property type="molecule type" value="Genomic_DNA"/>
</dbReference>
<gene>
    <name evidence="6" type="ORF">Cvel_20795.t1.CR1</name>
</gene>
<evidence type="ECO:0000256" key="1">
    <source>
        <dbReference type="ARBA" id="ARBA00022723"/>
    </source>
</evidence>
<protein>
    <recommendedName>
        <fullName evidence="5">MYND-type domain-containing protein</fullName>
    </recommendedName>
</protein>
<organism evidence="6">
    <name type="scientific">Chromera velia CCMP2878</name>
    <dbReference type="NCBI Taxonomy" id="1169474"/>
    <lineage>
        <taxon>Eukaryota</taxon>
        <taxon>Sar</taxon>
        <taxon>Alveolata</taxon>
        <taxon>Colpodellida</taxon>
        <taxon>Chromeraceae</taxon>
        <taxon>Chromera</taxon>
    </lineage>
</organism>
<name>A0A0K6S7E8_9ALVE</name>
<dbReference type="GO" id="GO:0008270">
    <property type="term" value="F:zinc ion binding"/>
    <property type="evidence" value="ECO:0007669"/>
    <property type="project" value="UniProtKB-KW"/>
</dbReference>